<keyword evidence="4" id="KW-1185">Reference proteome</keyword>
<dbReference type="PANTHER" id="PTHR13246:SF1">
    <property type="entry name" value="CYTOSOLIC ENDO-BETA-N-ACETYLGLUCOSAMINIDASE"/>
    <property type="match status" value="1"/>
</dbReference>
<evidence type="ECO:0000313" key="3">
    <source>
        <dbReference type="EMBL" id="GAX77946.1"/>
    </source>
</evidence>
<comment type="caution">
    <text evidence="3">The sequence shown here is derived from an EMBL/GenBank/DDBJ whole genome shotgun (WGS) entry which is preliminary data.</text>
</comment>
<dbReference type="OrthoDB" id="284473at2759"/>
<evidence type="ECO:0000256" key="1">
    <source>
        <dbReference type="SAM" id="MobiDB-lite"/>
    </source>
</evidence>
<dbReference type="AlphaFoldDB" id="A0A250X4G3"/>
<evidence type="ECO:0000259" key="2">
    <source>
        <dbReference type="Pfam" id="PF03644"/>
    </source>
</evidence>
<feature type="compositionally biased region" description="Polar residues" evidence="1">
    <location>
        <begin position="1017"/>
        <end position="1030"/>
    </location>
</feature>
<reference evidence="3 4" key="1">
    <citation type="submission" date="2017-08" db="EMBL/GenBank/DDBJ databases">
        <title>Acidophilic green algal genome provides insights into adaptation to an acidic environment.</title>
        <authorList>
            <person name="Hirooka S."/>
            <person name="Hirose Y."/>
            <person name="Kanesaki Y."/>
            <person name="Higuchi S."/>
            <person name="Fujiwara T."/>
            <person name="Onuma R."/>
            <person name="Era A."/>
            <person name="Ohbayashi R."/>
            <person name="Uzuka A."/>
            <person name="Nozaki H."/>
            <person name="Yoshikawa H."/>
            <person name="Miyagishima S.Y."/>
        </authorList>
    </citation>
    <scope>NUCLEOTIDE SEQUENCE [LARGE SCALE GENOMIC DNA]</scope>
    <source>
        <strain evidence="3 4">NIES-2499</strain>
    </source>
</reference>
<feature type="compositionally biased region" description="Polar residues" evidence="1">
    <location>
        <begin position="974"/>
        <end position="983"/>
    </location>
</feature>
<dbReference type="CDD" id="cd06547">
    <property type="entry name" value="GH85_ENGase"/>
    <property type="match status" value="1"/>
</dbReference>
<feature type="domain" description="Cytosolic endo-beta-N-acetylglucosaminidase TIM barrel" evidence="2">
    <location>
        <begin position="139"/>
        <end position="421"/>
    </location>
</feature>
<dbReference type="Pfam" id="PF03644">
    <property type="entry name" value="Glyco_hydro_85"/>
    <property type="match status" value="1"/>
</dbReference>
<proteinExistence type="predicted"/>
<name>A0A250X4G3_9CHLO</name>
<sequence>MRKSYRHILLPSIVSAIAGIAIWKACTAGIFHGSGRLRVAIRIIREDLRQYLRRYWLRVADEGRKSPKLSLGLTTQGKVLASTQVTPLDTIDDLLQWTIPREPYQHLCCTYNAPLRIHAHEAIEARPRLLVCHDMANGYHDDSYIQGTSNAGYYRMSSWASVDMFVYFSHHMITIPPPGWISAAHKNGVKVLGTFITEWGPGRRACERMLASRSISNKVADQLVDLALFHGFEGWLLNIENTLPTSLVPAMLHFISYLRAAMQQAVGSHALVIWYDAVTTEGWLEWQNNLTPLNLPFFDATDALFVNYAWNDKTPAQAALAAGAARRTSVFLGTDIWGRGTFGGGKENCSGALTACQAEGLSAALFAPAWVYEAFPSKEDFPQRQVAFWNKIESCWPVRSAASRQLSALPIHSSFCTGTGAAGMWLRGCQVSTAPWFNMSLQDIMPACKDLGTWATTALQGGAGIDTAESSSAGLSLEECATDAFQGGSCLVVKGVMEPSHLGHFPLKQPFCSYKHVLDLSVQIPTTGLIFKFAIKSVKRGSHIALVLLLANSKASASVPHHESKSLSHMRTLPELSTSATSAAATTTSSAEGAMAISGLPTDGCGVLLLVPEAQAIVSDDGQHSAPESESLDALRSIKVPFIVAKKVDGDSYTKPPTLTASAAGCTGSGNGSGVWELWRATVDPAGLHTGGLLASEGIQVIGLGVVCWLSRQKRDEYCSLLGHVSVSSPEVAMRGRSTAGCTSQTDKLGVSVHNLAWQEALQASEAARLRSGVPCCALDKDVKPEFPSPPAGAFQDVDVEKGPDCDTALLQGDGLILSCDLVWVPQFDSLGLPVHTGYHVWSQLEMKQHSVLAEVQPDPAPREGSSADISILSLQTEATSDLQAAASSALSILGFSSKSSGPSISGTAEAVQASAVQHVAAAVALEERKSSSEESIGWENVSPSGMSPTANNNWVLTSPSTAVDKVASEARSTAAATLQTPSPAAGVATPQSYEMSSSTTASRNLDNGRTEAAATGAQTNRSTSSQQQCAMESAASAGTAAKTYLHSDISDSSVMNVVHQDPRYLGHALAAGWSVQGFKVPSEDCVAVRFGIQAVWAKDGLVQGSCSDWVSIRVPVNHHAVIGCPSEYL</sequence>
<gene>
    <name evidence="3" type="ORF">CEUSTIGMA_g5388.t1</name>
</gene>
<dbReference type="EMBL" id="BEGY01000028">
    <property type="protein sequence ID" value="GAX77946.1"/>
    <property type="molecule type" value="Genomic_DNA"/>
</dbReference>
<protein>
    <recommendedName>
        <fullName evidence="2">Cytosolic endo-beta-N-acetylglucosaminidase TIM barrel domain-containing protein</fullName>
    </recommendedName>
</protein>
<organism evidence="3 4">
    <name type="scientific">Chlamydomonas eustigma</name>
    <dbReference type="NCBI Taxonomy" id="1157962"/>
    <lineage>
        <taxon>Eukaryota</taxon>
        <taxon>Viridiplantae</taxon>
        <taxon>Chlorophyta</taxon>
        <taxon>core chlorophytes</taxon>
        <taxon>Chlorophyceae</taxon>
        <taxon>CS clade</taxon>
        <taxon>Chlamydomonadales</taxon>
        <taxon>Chlamydomonadaceae</taxon>
        <taxon>Chlamydomonas</taxon>
    </lineage>
</organism>
<evidence type="ECO:0000313" key="4">
    <source>
        <dbReference type="Proteomes" id="UP000232323"/>
    </source>
</evidence>
<feature type="compositionally biased region" description="Polar residues" evidence="1">
    <location>
        <begin position="942"/>
        <end position="957"/>
    </location>
</feature>
<dbReference type="STRING" id="1157962.A0A250X4G3"/>
<dbReference type="InterPro" id="IPR005201">
    <property type="entry name" value="TIM_ENGase"/>
</dbReference>
<dbReference type="Proteomes" id="UP000232323">
    <property type="component" value="Unassembled WGS sequence"/>
</dbReference>
<feature type="compositionally biased region" description="Polar residues" evidence="1">
    <location>
        <begin position="990"/>
        <end position="1008"/>
    </location>
</feature>
<dbReference type="GO" id="GO:0033925">
    <property type="term" value="F:mannosyl-glycoprotein endo-beta-N-acetylglucosaminidase activity"/>
    <property type="evidence" value="ECO:0007669"/>
    <property type="project" value="UniProtKB-EC"/>
</dbReference>
<dbReference type="Gene3D" id="3.20.20.80">
    <property type="entry name" value="Glycosidases"/>
    <property type="match status" value="1"/>
</dbReference>
<feature type="region of interest" description="Disordered" evidence="1">
    <location>
        <begin position="974"/>
        <end position="1032"/>
    </location>
</feature>
<feature type="region of interest" description="Disordered" evidence="1">
    <location>
        <begin position="927"/>
        <end position="957"/>
    </location>
</feature>
<dbReference type="InterPro" id="IPR032979">
    <property type="entry name" value="ENGase"/>
</dbReference>
<accession>A0A250X4G3</accession>
<dbReference type="Gene3D" id="2.60.120.260">
    <property type="entry name" value="Galactose-binding domain-like"/>
    <property type="match status" value="1"/>
</dbReference>
<dbReference type="GO" id="GO:0005829">
    <property type="term" value="C:cytosol"/>
    <property type="evidence" value="ECO:0007669"/>
    <property type="project" value="UniProtKB-SubCell"/>
</dbReference>
<dbReference type="PANTHER" id="PTHR13246">
    <property type="entry name" value="ENDO BETA N-ACETYLGLUCOSAMINIDASE"/>
    <property type="match status" value="1"/>
</dbReference>